<proteinExistence type="predicted"/>
<dbReference type="InParanoid" id="A0A2I4ALS0"/>
<feature type="non-terminal residue" evidence="3">
    <location>
        <position position="438"/>
    </location>
</feature>
<dbReference type="GeneID" id="106512362"/>
<evidence type="ECO:0000256" key="1">
    <source>
        <dbReference type="SAM" id="MobiDB-lite"/>
    </source>
</evidence>
<accession>A0A2I4ALS0</accession>
<reference evidence="3" key="1">
    <citation type="submission" date="2025-08" db="UniProtKB">
        <authorList>
            <consortium name="RefSeq"/>
        </authorList>
    </citation>
    <scope>IDENTIFICATION</scope>
</reference>
<name>A0A2I4ALS0_AUSLI</name>
<dbReference type="PANTHER" id="PTHR31025">
    <property type="entry name" value="SI:CH211-196P9.1-RELATED"/>
    <property type="match status" value="1"/>
</dbReference>
<dbReference type="OrthoDB" id="8411361at2759"/>
<keyword evidence="2" id="KW-1185">Reference proteome</keyword>
<feature type="compositionally biased region" description="Polar residues" evidence="1">
    <location>
        <begin position="82"/>
        <end position="101"/>
    </location>
</feature>
<protein>
    <submittedName>
        <fullName evidence="3">Uncharacterized protein LOC106512362</fullName>
    </submittedName>
</protein>
<gene>
    <name evidence="3" type="primary">LOC106512362</name>
</gene>
<feature type="region of interest" description="Disordered" evidence="1">
    <location>
        <begin position="82"/>
        <end position="102"/>
    </location>
</feature>
<evidence type="ECO:0000313" key="2">
    <source>
        <dbReference type="Proteomes" id="UP000192220"/>
    </source>
</evidence>
<dbReference type="PANTHER" id="PTHR31025:SF29">
    <property type="entry name" value="SI:CH211-196P9.1"/>
    <property type="match status" value="1"/>
</dbReference>
<feature type="region of interest" description="Disordered" evidence="1">
    <location>
        <begin position="120"/>
        <end position="141"/>
    </location>
</feature>
<dbReference type="AlphaFoldDB" id="A0A2I4ALS0"/>
<sequence length="438" mass="49400">MLLKTKINEEQKYVKISEPSLEEFLNSAFTKFSIPPVHGRVRVFDDTGTEVDADIFEELLQQPCIGVFTNTFGNASQESTSSQCTLDSLSSPSSGDKTLTESAADLSRCDSDDTIILELEPCSSDDANRKDNHSPPSKRQKIKWMDDTCKKVVESALTKKPGGDRILKEYTRTKTLTDNSRRKLVNILAADMCENHGTAPRRRVREMYAEGIIEMFPNLRDPYSKNGYEHFYDGESGSGYLAWRLKTIQRSSTSSEGRRSSSQLTGGGPTARREASFNPEVTLSEEQCKEAISFMKYSSDEATINNKMKMTFDYRRKMVLDEERSSDVLTEFPRFRDVKGLIDQDFILEFGEDIASRFLERWPTFFKQKVIQLSKTLPTSNDLEELINCAEGASSEELEANRTSDWDSDLASIILLLHLIPPSCQGRKRPGKVSASQA</sequence>
<feature type="region of interest" description="Disordered" evidence="1">
    <location>
        <begin position="252"/>
        <end position="281"/>
    </location>
</feature>
<dbReference type="KEGG" id="alim:106512362"/>
<evidence type="ECO:0000313" key="3">
    <source>
        <dbReference type="RefSeq" id="XP_013856450.1"/>
    </source>
</evidence>
<organism evidence="2 3">
    <name type="scientific">Austrofundulus limnaeus</name>
    <name type="common">Annual killifish</name>
    <dbReference type="NCBI Taxonomy" id="52670"/>
    <lineage>
        <taxon>Eukaryota</taxon>
        <taxon>Metazoa</taxon>
        <taxon>Chordata</taxon>
        <taxon>Craniata</taxon>
        <taxon>Vertebrata</taxon>
        <taxon>Euteleostomi</taxon>
        <taxon>Actinopterygii</taxon>
        <taxon>Neopterygii</taxon>
        <taxon>Teleostei</taxon>
        <taxon>Neoteleostei</taxon>
        <taxon>Acanthomorphata</taxon>
        <taxon>Ovalentaria</taxon>
        <taxon>Atherinomorphae</taxon>
        <taxon>Cyprinodontiformes</taxon>
        <taxon>Rivulidae</taxon>
        <taxon>Austrofundulus</taxon>
    </lineage>
</organism>
<dbReference type="Proteomes" id="UP000192220">
    <property type="component" value="Unplaced"/>
</dbReference>
<dbReference type="RefSeq" id="XP_013856450.1">
    <property type="nucleotide sequence ID" value="XM_014000996.1"/>
</dbReference>